<accession>A0A224Y5F8</accession>
<evidence type="ECO:0000256" key="1">
    <source>
        <dbReference type="SAM" id="Phobius"/>
    </source>
</evidence>
<keyword evidence="1" id="KW-0472">Membrane</keyword>
<feature type="transmembrane region" description="Helical" evidence="1">
    <location>
        <begin position="30"/>
        <end position="53"/>
    </location>
</feature>
<name>A0A224Y5F8_9HEMI</name>
<evidence type="ECO:0000313" key="2">
    <source>
        <dbReference type="EMBL" id="JAW16342.1"/>
    </source>
</evidence>
<sequence length="67" mass="7973">MPRMFSLIDFYLYLIIFMKLDALRARSADLLFFLCLSVVKLTTYPIIGAYHVLIRLLKFSLVYFCRD</sequence>
<feature type="transmembrane region" description="Helical" evidence="1">
    <location>
        <begin position="6"/>
        <end position="23"/>
    </location>
</feature>
<dbReference type="AlphaFoldDB" id="A0A224Y5F8"/>
<proteinExistence type="predicted"/>
<dbReference type="EMBL" id="GFTR01000084">
    <property type="protein sequence ID" value="JAW16342.1"/>
    <property type="molecule type" value="Transcribed_RNA"/>
</dbReference>
<organism evidence="2">
    <name type="scientific">Panstrongylus lignarius</name>
    <dbReference type="NCBI Taxonomy" id="156445"/>
    <lineage>
        <taxon>Eukaryota</taxon>
        <taxon>Metazoa</taxon>
        <taxon>Ecdysozoa</taxon>
        <taxon>Arthropoda</taxon>
        <taxon>Hexapoda</taxon>
        <taxon>Insecta</taxon>
        <taxon>Pterygota</taxon>
        <taxon>Neoptera</taxon>
        <taxon>Paraneoptera</taxon>
        <taxon>Hemiptera</taxon>
        <taxon>Heteroptera</taxon>
        <taxon>Panheteroptera</taxon>
        <taxon>Cimicomorpha</taxon>
        <taxon>Reduviidae</taxon>
        <taxon>Triatominae</taxon>
        <taxon>Panstrongylus</taxon>
    </lineage>
</organism>
<protein>
    <submittedName>
        <fullName evidence="2">Uncharacterized protein</fullName>
    </submittedName>
</protein>
<keyword evidence="1" id="KW-1133">Transmembrane helix</keyword>
<keyword evidence="1" id="KW-0812">Transmembrane</keyword>
<reference evidence="2" key="1">
    <citation type="journal article" date="2018" name="PLoS Negl. Trop. Dis.">
        <title>An insight into the salivary gland and fat body transcriptome of Panstrongylus lignarius (Hemiptera: Heteroptera), the main vector of Chagas disease in Peru.</title>
        <authorList>
            <person name="Nevoa J.C."/>
            <person name="Mendes M.T."/>
            <person name="da Silva M.V."/>
            <person name="Soares S.C."/>
            <person name="Oliveira C.J.F."/>
            <person name="Ribeiro J.M.C."/>
        </authorList>
    </citation>
    <scope>NUCLEOTIDE SEQUENCE</scope>
</reference>